<evidence type="ECO:0000313" key="2">
    <source>
        <dbReference type="Proteomes" id="UP000268014"/>
    </source>
</evidence>
<proteinExistence type="predicted"/>
<dbReference type="WBParaSite" id="HPLM_0001289101-mRNA-1">
    <property type="protein sequence ID" value="HPLM_0001289101-mRNA-1"/>
    <property type="gene ID" value="HPLM_0001289101"/>
</dbReference>
<protein>
    <submittedName>
        <fullName evidence="3">Retrotransposon protein</fullName>
    </submittedName>
</protein>
<dbReference type="EMBL" id="UZAF01018008">
    <property type="protein sequence ID" value="VDO47032.1"/>
    <property type="molecule type" value="Genomic_DNA"/>
</dbReference>
<accession>A0A0N4WNM0</accession>
<gene>
    <name evidence="1" type="ORF">HPLM_LOCUS12883</name>
</gene>
<evidence type="ECO:0000313" key="3">
    <source>
        <dbReference type="WBParaSite" id="HPLM_0001289101-mRNA-1"/>
    </source>
</evidence>
<sequence length="208" mass="23232">MDIDDHGEAGVNFFDRTRTGRPRCDRPARYLGSTPNEHSENALRTRPMYMGHRDALAMFGNLPAEVREDSFDDIIEAMKKHMRVDAAAPRNGARVIVLAPLRDDAAYAQNKIEINQAVDLAKKSAALISRNITSMTPSIENGSEPSGPAVRPKRRSFKACSTETISEYLEAMMGYIKSEARHLALIENSMRSARAERVLRGKEREAQT</sequence>
<dbReference type="AlphaFoldDB" id="A0A0N4WNM0"/>
<organism evidence="3">
    <name type="scientific">Haemonchus placei</name>
    <name type="common">Barber's pole worm</name>
    <dbReference type="NCBI Taxonomy" id="6290"/>
    <lineage>
        <taxon>Eukaryota</taxon>
        <taxon>Metazoa</taxon>
        <taxon>Ecdysozoa</taxon>
        <taxon>Nematoda</taxon>
        <taxon>Chromadorea</taxon>
        <taxon>Rhabditida</taxon>
        <taxon>Rhabditina</taxon>
        <taxon>Rhabditomorpha</taxon>
        <taxon>Strongyloidea</taxon>
        <taxon>Trichostrongylidae</taxon>
        <taxon>Haemonchus</taxon>
    </lineage>
</organism>
<name>A0A0N4WNM0_HAEPC</name>
<keyword evidence="2" id="KW-1185">Reference proteome</keyword>
<dbReference type="Proteomes" id="UP000268014">
    <property type="component" value="Unassembled WGS sequence"/>
</dbReference>
<evidence type="ECO:0000313" key="1">
    <source>
        <dbReference type="EMBL" id="VDO47032.1"/>
    </source>
</evidence>
<reference evidence="3" key="1">
    <citation type="submission" date="2017-02" db="UniProtKB">
        <authorList>
            <consortium name="WormBaseParasite"/>
        </authorList>
    </citation>
    <scope>IDENTIFICATION</scope>
</reference>
<reference evidence="1 2" key="2">
    <citation type="submission" date="2018-11" db="EMBL/GenBank/DDBJ databases">
        <authorList>
            <consortium name="Pathogen Informatics"/>
        </authorList>
    </citation>
    <scope>NUCLEOTIDE SEQUENCE [LARGE SCALE GENOMIC DNA]</scope>
    <source>
        <strain evidence="1 2">MHpl1</strain>
    </source>
</reference>
<dbReference type="OrthoDB" id="5897211at2759"/>